<sequence length="462" mass="52572">MPPTSSSRYQSKVFNFFNQQSQRLSQKLENTLRSVQVATKFRLEALLLPLYQALQTDKFAGKKLQTPTRNKQHQLKSSTPLTADTPIYNILELVKNLPSAAVAESQTLQNVKPLGFLGKAWGKFTSRLGFSPSPTSQVKPEDTLQNHIPKVQGIAVNIENRNLVLVSKNNKILDVLTIKQQAILTENINSEIAKYSQSDDLKISLDEQEILPKIDSLLNKLTNTDKNIITDISRSVNRRKIKLSLSYPGKILALLDQALAKLESNAIIPVKQRSQEIIEVAKNQLEIFVYGKEQGEITVNSHGLKKPDVKISELIESAINYFFGGRKIPKIAETETFYELPKDNVNKFVDDSQIQSSDAVADSWLTWSDLYGEIEIISPQKPQTETKVSNPENRSYVYSSQSKTEKPQHRLKPDWIETTATFLGYEKHLLEHILEWLDHIMVWIEMILMNIIYFLKGLLQVR</sequence>
<evidence type="ECO:0000313" key="3">
    <source>
        <dbReference type="Proteomes" id="UP001483337"/>
    </source>
</evidence>
<protein>
    <recommendedName>
        <fullName evidence="4">Flagellar hook-length control protein FliK</fullName>
    </recommendedName>
</protein>
<feature type="region of interest" description="Disordered" evidence="1">
    <location>
        <begin position="382"/>
        <end position="405"/>
    </location>
</feature>
<organism evidence="2 3">
    <name type="scientific">Okeanomitos corallinicola TIOX110</name>
    <dbReference type="NCBI Taxonomy" id="3133117"/>
    <lineage>
        <taxon>Bacteria</taxon>
        <taxon>Bacillati</taxon>
        <taxon>Cyanobacteriota</taxon>
        <taxon>Cyanophyceae</taxon>
        <taxon>Nostocales</taxon>
        <taxon>Aphanizomenonaceae</taxon>
        <taxon>Okeanomitos</taxon>
    </lineage>
</organism>
<feature type="compositionally biased region" description="Polar residues" evidence="1">
    <location>
        <begin position="382"/>
        <end position="402"/>
    </location>
</feature>
<name>A0ABZ2UXU9_9CYAN</name>
<accession>A0ABZ2UXU9</accession>
<dbReference type="Proteomes" id="UP001483337">
    <property type="component" value="Chromosome"/>
</dbReference>
<evidence type="ECO:0008006" key="4">
    <source>
        <dbReference type="Google" id="ProtNLM"/>
    </source>
</evidence>
<evidence type="ECO:0000313" key="2">
    <source>
        <dbReference type="EMBL" id="WZB88213.1"/>
    </source>
</evidence>
<keyword evidence="3" id="KW-1185">Reference proteome</keyword>
<dbReference type="RefSeq" id="WP_353931121.1">
    <property type="nucleotide sequence ID" value="NZ_CP150886.1"/>
</dbReference>
<proteinExistence type="predicted"/>
<evidence type="ECO:0000256" key="1">
    <source>
        <dbReference type="SAM" id="MobiDB-lite"/>
    </source>
</evidence>
<gene>
    <name evidence="2" type="ORF">WJM97_00450</name>
</gene>
<dbReference type="EMBL" id="CP150886">
    <property type="protein sequence ID" value="WZB88213.1"/>
    <property type="molecule type" value="Genomic_DNA"/>
</dbReference>
<reference evidence="2 3" key="1">
    <citation type="submission" date="2024-04" db="EMBL/GenBank/DDBJ databases">
        <title>Okeanomitos corallinicola gen. &amp; sp. nov. (Nostocales, Cyanobacteria), a new toxic marine heterocyst-forming cyanobacterium from a coral reef.</title>
        <authorList>
            <person name="Li H."/>
            <person name="Li R."/>
            <person name="Kang J."/>
            <person name="Hii K.S."/>
            <person name="Mohamed H.F."/>
            <person name="Xu X."/>
            <person name="Luo Z."/>
        </authorList>
    </citation>
    <scope>NUCLEOTIDE SEQUENCE [LARGE SCALE GENOMIC DNA]</scope>
    <source>
        <strain evidence="2 3">TIOX110</strain>
    </source>
</reference>